<feature type="region of interest" description="Disordered" evidence="1">
    <location>
        <begin position="503"/>
        <end position="532"/>
    </location>
</feature>
<evidence type="ECO:0000259" key="3">
    <source>
        <dbReference type="SMART" id="SM00563"/>
    </source>
</evidence>
<dbReference type="Proteomes" id="UP000886523">
    <property type="component" value="Unassembled WGS sequence"/>
</dbReference>
<dbReference type="SUPFAM" id="SSF69593">
    <property type="entry name" value="Glycerol-3-phosphate (1)-acyltransferase"/>
    <property type="match status" value="1"/>
</dbReference>
<organism evidence="4 5">
    <name type="scientific">Hydnum rufescens UP504</name>
    <dbReference type="NCBI Taxonomy" id="1448309"/>
    <lineage>
        <taxon>Eukaryota</taxon>
        <taxon>Fungi</taxon>
        <taxon>Dikarya</taxon>
        <taxon>Basidiomycota</taxon>
        <taxon>Agaricomycotina</taxon>
        <taxon>Agaricomycetes</taxon>
        <taxon>Cantharellales</taxon>
        <taxon>Hydnaceae</taxon>
        <taxon>Hydnum</taxon>
    </lineage>
</organism>
<dbReference type="GO" id="GO:0016287">
    <property type="term" value="F:glycerone-phosphate O-acyltransferase activity"/>
    <property type="evidence" value="ECO:0007669"/>
    <property type="project" value="TreeGrafter"/>
</dbReference>
<keyword evidence="2" id="KW-0812">Transmembrane</keyword>
<dbReference type="InterPro" id="IPR002123">
    <property type="entry name" value="Plipid/glycerol_acylTrfase"/>
</dbReference>
<gene>
    <name evidence="4" type="ORF">BS47DRAFT_1372291</name>
</gene>
<accession>A0A9P6AZ98</accession>
<dbReference type="PANTHER" id="PTHR31605">
    <property type="entry name" value="GLYCEROL-3-PHOSPHATE O-ACYLTRANSFERASE 1"/>
    <property type="match status" value="1"/>
</dbReference>
<protein>
    <recommendedName>
        <fullName evidence="3">Phospholipid/glycerol acyltransferase domain-containing protein</fullName>
    </recommendedName>
</protein>
<dbReference type="InterPro" id="IPR052744">
    <property type="entry name" value="GPAT/DAPAT"/>
</dbReference>
<feature type="domain" description="Phospholipid/glycerol acyltransferase" evidence="3">
    <location>
        <begin position="47"/>
        <end position="181"/>
    </location>
</feature>
<dbReference type="Pfam" id="PF01553">
    <property type="entry name" value="Acyltransferase"/>
    <property type="match status" value="1"/>
</dbReference>
<evidence type="ECO:0000313" key="4">
    <source>
        <dbReference type="EMBL" id="KAF9514457.1"/>
    </source>
</evidence>
<evidence type="ECO:0000256" key="1">
    <source>
        <dbReference type="SAM" id="MobiDB-lite"/>
    </source>
</evidence>
<proteinExistence type="predicted"/>
<feature type="transmembrane region" description="Helical" evidence="2">
    <location>
        <begin position="396"/>
        <end position="419"/>
    </location>
</feature>
<comment type="caution">
    <text evidence="4">The sequence shown here is derived from an EMBL/GenBank/DDBJ whole genome shotgun (WGS) entry which is preliminary data.</text>
</comment>
<keyword evidence="2" id="KW-0472">Membrane</keyword>
<keyword evidence="5" id="KW-1185">Reference proteome</keyword>
<evidence type="ECO:0000256" key="2">
    <source>
        <dbReference type="SAM" id="Phobius"/>
    </source>
</evidence>
<dbReference type="EMBL" id="MU128960">
    <property type="protein sequence ID" value="KAF9514457.1"/>
    <property type="molecule type" value="Genomic_DNA"/>
</dbReference>
<dbReference type="AlphaFoldDB" id="A0A9P6AZ98"/>
<dbReference type="GO" id="GO:0004366">
    <property type="term" value="F:glycerol-3-phosphate O-acyltransferase activity"/>
    <property type="evidence" value="ECO:0007669"/>
    <property type="project" value="TreeGrafter"/>
</dbReference>
<dbReference type="SMART" id="SM00563">
    <property type="entry name" value="PlsC"/>
    <property type="match status" value="1"/>
</dbReference>
<dbReference type="CDD" id="cd07992">
    <property type="entry name" value="LPLAT_AAK14816-like"/>
    <property type="match status" value="1"/>
</dbReference>
<evidence type="ECO:0000313" key="5">
    <source>
        <dbReference type="Proteomes" id="UP000886523"/>
    </source>
</evidence>
<keyword evidence="2" id="KW-1133">Transmembrane helix</keyword>
<dbReference type="PANTHER" id="PTHR31605:SF0">
    <property type="entry name" value="GLYCEROL-3-PHOSPHATE O-ACYLTRANSFERASE 1"/>
    <property type="match status" value="1"/>
</dbReference>
<dbReference type="OrthoDB" id="5567124at2759"/>
<dbReference type="GO" id="GO:0008654">
    <property type="term" value="P:phospholipid biosynthetic process"/>
    <property type="evidence" value="ECO:0007669"/>
    <property type="project" value="TreeGrafter"/>
</dbReference>
<sequence>MGSVPNVKLAPWTYMLIRMLFKFVLKVFYSSIVIENENFIPGNGRPTIICANHGNSLTDALMLITSVSSKKRNYLRMTAKATLFGKRTFSSWLIENVGSVPIKRRQDNPEDSDNTIAMNSLTQALEEGDVICLFPEGMSKFQSKLSPLKSGVARIASDVLTRNAANPDFELTLLTCSITYVHPQRFRSDVLVTFHPPLHLRPSTHPSLVRDSPTSPPPFDSIQSLTRLIQTQISSGTIDAPSWEIVRISKTAARMYSPLGTRMSLGDWIRVVRTFVGGFAQESGGLVVEPGQGPAGTDPDRDRIEILALIRDLKAYQDNLVKLGVKDDRVRRLVSRPTMAKRILFRTMWLCILLPITLPGLTLWLSVFATASYFGEKMKKSGPAQDVWDEIAQQKLIYGLLSGGLVWLICAVSLLPFSLLMFPVVPLWMWMTLRWFEDLVSTFRAIKALSIMLMMPPKTLAEMQEKREELHERVHAFALRLGLPDDPEDFFVMDPNVRKGKGIFESSTDGEDDGETRTSAWGSWFGGPQDRSQKGRARLYFSIVRRRKRDWNETLKWYDMTEFPEDATKIE</sequence>
<reference evidence="4" key="1">
    <citation type="journal article" date="2020" name="Nat. Commun.">
        <title>Large-scale genome sequencing of mycorrhizal fungi provides insights into the early evolution of symbiotic traits.</title>
        <authorList>
            <person name="Miyauchi S."/>
            <person name="Kiss E."/>
            <person name="Kuo A."/>
            <person name="Drula E."/>
            <person name="Kohler A."/>
            <person name="Sanchez-Garcia M."/>
            <person name="Morin E."/>
            <person name="Andreopoulos B."/>
            <person name="Barry K.W."/>
            <person name="Bonito G."/>
            <person name="Buee M."/>
            <person name="Carver A."/>
            <person name="Chen C."/>
            <person name="Cichocki N."/>
            <person name="Clum A."/>
            <person name="Culley D."/>
            <person name="Crous P.W."/>
            <person name="Fauchery L."/>
            <person name="Girlanda M."/>
            <person name="Hayes R.D."/>
            <person name="Keri Z."/>
            <person name="LaButti K."/>
            <person name="Lipzen A."/>
            <person name="Lombard V."/>
            <person name="Magnuson J."/>
            <person name="Maillard F."/>
            <person name="Murat C."/>
            <person name="Nolan M."/>
            <person name="Ohm R.A."/>
            <person name="Pangilinan J."/>
            <person name="Pereira M.F."/>
            <person name="Perotto S."/>
            <person name="Peter M."/>
            <person name="Pfister S."/>
            <person name="Riley R."/>
            <person name="Sitrit Y."/>
            <person name="Stielow J.B."/>
            <person name="Szollosi G."/>
            <person name="Zifcakova L."/>
            <person name="Stursova M."/>
            <person name="Spatafora J.W."/>
            <person name="Tedersoo L."/>
            <person name="Vaario L.M."/>
            <person name="Yamada A."/>
            <person name="Yan M."/>
            <person name="Wang P."/>
            <person name="Xu J."/>
            <person name="Bruns T."/>
            <person name="Baldrian P."/>
            <person name="Vilgalys R."/>
            <person name="Dunand C."/>
            <person name="Henrissat B."/>
            <person name="Grigoriev I.V."/>
            <person name="Hibbett D."/>
            <person name="Nagy L.G."/>
            <person name="Martin F.M."/>
        </authorList>
    </citation>
    <scope>NUCLEOTIDE SEQUENCE</scope>
    <source>
        <strain evidence="4">UP504</strain>
    </source>
</reference>
<feature type="transmembrane region" description="Helical" evidence="2">
    <location>
        <begin position="347"/>
        <end position="375"/>
    </location>
</feature>
<name>A0A9P6AZ98_9AGAM</name>